<gene>
    <name evidence="1" type="ordered locus">RB1785</name>
</gene>
<dbReference type="AlphaFoldDB" id="Q7UWU4"/>
<dbReference type="HOGENOM" id="CLU_3103136_0_0_0"/>
<reference evidence="1 2" key="1">
    <citation type="journal article" date="2003" name="Proc. Natl. Acad. Sci. U.S.A.">
        <title>Complete genome sequence of the marine planctomycete Pirellula sp. strain 1.</title>
        <authorList>
            <person name="Gloeckner F.O."/>
            <person name="Kube M."/>
            <person name="Bauer M."/>
            <person name="Teeling H."/>
            <person name="Lombardot T."/>
            <person name="Ludwig W."/>
            <person name="Gade D."/>
            <person name="Beck A."/>
            <person name="Borzym K."/>
            <person name="Heitmann K."/>
            <person name="Rabus R."/>
            <person name="Schlesner H."/>
            <person name="Amann R."/>
            <person name="Reinhardt R."/>
        </authorList>
    </citation>
    <scope>NUCLEOTIDE SEQUENCE [LARGE SCALE GENOMIC DNA]</scope>
    <source>
        <strain evidence="2">DSM 10527 / NCIMB 13988 / SH1</strain>
    </source>
</reference>
<dbReference type="EMBL" id="BX294135">
    <property type="protein sequence ID" value="CAD72268.1"/>
    <property type="molecule type" value="Genomic_DNA"/>
</dbReference>
<name>Q7UWU4_RHOBA</name>
<accession>Q7UWU4</accession>
<sequence length="51" mass="5611">MGSTTKASDSVADPKLRPRACPSAHLSLRRWGCTCQVEMLFLRGRYSALEG</sequence>
<evidence type="ECO:0000313" key="2">
    <source>
        <dbReference type="Proteomes" id="UP000001025"/>
    </source>
</evidence>
<protein>
    <submittedName>
        <fullName evidence="1">Uncharacterized protein</fullName>
    </submittedName>
</protein>
<organism evidence="1 2">
    <name type="scientific">Rhodopirellula baltica (strain DSM 10527 / NCIMB 13988 / SH1)</name>
    <dbReference type="NCBI Taxonomy" id="243090"/>
    <lineage>
        <taxon>Bacteria</taxon>
        <taxon>Pseudomonadati</taxon>
        <taxon>Planctomycetota</taxon>
        <taxon>Planctomycetia</taxon>
        <taxon>Pirellulales</taxon>
        <taxon>Pirellulaceae</taxon>
        <taxon>Rhodopirellula</taxon>
    </lineage>
</organism>
<dbReference type="Proteomes" id="UP000001025">
    <property type="component" value="Chromosome"/>
</dbReference>
<proteinExistence type="predicted"/>
<dbReference type="KEGG" id="rba:RB1785"/>
<dbReference type="InParanoid" id="Q7UWU4"/>
<dbReference type="EnsemblBacteria" id="CAD72268">
    <property type="protein sequence ID" value="CAD72268"/>
    <property type="gene ID" value="RB1785"/>
</dbReference>
<evidence type="ECO:0000313" key="1">
    <source>
        <dbReference type="EMBL" id="CAD72268.1"/>
    </source>
</evidence>
<dbReference type="STRING" id="243090.RB1785"/>
<keyword evidence="2" id="KW-1185">Reference proteome</keyword>